<reference evidence="2" key="1">
    <citation type="journal article" date="2021" name="PeerJ">
        <title>Extensive microbial diversity within the chicken gut microbiome revealed by metagenomics and culture.</title>
        <authorList>
            <person name="Gilroy R."/>
            <person name="Ravi A."/>
            <person name="Getino M."/>
            <person name="Pursley I."/>
            <person name="Horton D.L."/>
            <person name="Alikhan N.F."/>
            <person name="Baker D."/>
            <person name="Gharbi K."/>
            <person name="Hall N."/>
            <person name="Watson M."/>
            <person name="Adriaenssens E.M."/>
            <person name="Foster-Nyarko E."/>
            <person name="Jarju S."/>
            <person name="Secka A."/>
            <person name="Antonio M."/>
            <person name="Oren A."/>
            <person name="Chaudhuri R.R."/>
            <person name="La Ragione R."/>
            <person name="Hildebrand F."/>
            <person name="Pallen M.J."/>
        </authorList>
    </citation>
    <scope>NUCLEOTIDE SEQUENCE</scope>
    <source>
        <strain evidence="2">ChiSjej5B23-16112</strain>
    </source>
</reference>
<name>A0A921I2H8_9FIRM</name>
<accession>A0A921I2H8</accession>
<dbReference type="AlphaFoldDB" id="A0A921I2H8"/>
<dbReference type="EMBL" id="DYVY01000184">
    <property type="protein sequence ID" value="HJF95295.1"/>
    <property type="molecule type" value="Genomic_DNA"/>
</dbReference>
<protein>
    <submittedName>
        <fullName evidence="2">DUF374 domain-containing protein</fullName>
    </submittedName>
</protein>
<dbReference type="InterPro" id="IPR007172">
    <property type="entry name" value="DUF374"/>
</dbReference>
<feature type="domain" description="DUF374" evidence="1">
    <location>
        <begin position="60"/>
        <end position="127"/>
    </location>
</feature>
<proteinExistence type="predicted"/>
<gene>
    <name evidence="2" type="ORF">K8V82_11000</name>
</gene>
<organism evidence="2 3">
    <name type="scientific">Lachnoclostridium phocaeense</name>
    <dbReference type="NCBI Taxonomy" id="1871021"/>
    <lineage>
        <taxon>Bacteria</taxon>
        <taxon>Bacillati</taxon>
        <taxon>Bacillota</taxon>
        <taxon>Clostridia</taxon>
        <taxon>Lachnospirales</taxon>
        <taxon>Lachnospiraceae</taxon>
    </lineage>
</organism>
<evidence type="ECO:0000313" key="2">
    <source>
        <dbReference type="EMBL" id="HJF95295.1"/>
    </source>
</evidence>
<reference evidence="2" key="2">
    <citation type="submission" date="2021-09" db="EMBL/GenBank/DDBJ databases">
        <authorList>
            <person name="Gilroy R."/>
        </authorList>
    </citation>
    <scope>NUCLEOTIDE SEQUENCE</scope>
    <source>
        <strain evidence="2">ChiSjej5B23-16112</strain>
    </source>
</reference>
<sequence>MWTDMGKSMLQSLFLAYLRLLRRTVQVEWAEDQVDPGRQIFGFWHEDSFSMNLVLGQMAERTRPVHVIVTADTRGDYIEKMLESCGGHALRVADGRASFGKLREILEEYRHKDASVAVALDGPLGPRHQPKKLAFYLAETLGQGFTGFTIRYSACLRLRWRWDQYAIPLPFSKVTVWAHDYGRVTKKEMPVLPAAPPKENPGFLSGKGSSILGMEKQKIQTAGGNYGNQSYLDCGR</sequence>
<dbReference type="Proteomes" id="UP000769156">
    <property type="component" value="Unassembled WGS sequence"/>
</dbReference>
<dbReference type="Pfam" id="PF04028">
    <property type="entry name" value="DUF374"/>
    <property type="match status" value="1"/>
</dbReference>
<evidence type="ECO:0000313" key="3">
    <source>
        <dbReference type="Proteomes" id="UP000769156"/>
    </source>
</evidence>
<evidence type="ECO:0000259" key="1">
    <source>
        <dbReference type="Pfam" id="PF04028"/>
    </source>
</evidence>
<comment type="caution">
    <text evidence="2">The sequence shown here is derived from an EMBL/GenBank/DDBJ whole genome shotgun (WGS) entry which is preliminary data.</text>
</comment>